<feature type="transmembrane region" description="Helical" evidence="7">
    <location>
        <begin position="293"/>
        <end position="315"/>
    </location>
</feature>
<feature type="transmembrane region" description="Helical" evidence="7">
    <location>
        <begin position="199"/>
        <end position="217"/>
    </location>
</feature>
<evidence type="ECO:0000256" key="5">
    <source>
        <dbReference type="ARBA" id="ARBA00022989"/>
    </source>
</evidence>
<evidence type="ECO:0000256" key="7">
    <source>
        <dbReference type="SAM" id="Phobius"/>
    </source>
</evidence>
<dbReference type="EMBL" id="JAAWWK010000006">
    <property type="protein sequence ID" value="NKI18997.1"/>
    <property type="molecule type" value="Genomic_DNA"/>
</dbReference>
<dbReference type="InterPro" id="IPR052923">
    <property type="entry name" value="UPF0718"/>
</dbReference>
<feature type="transmembrane region" description="Helical" evidence="7">
    <location>
        <begin position="252"/>
        <end position="272"/>
    </location>
</feature>
<keyword evidence="6 7" id="KW-0472">Membrane</keyword>
<feature type="transmembrane region" description="Helical" evidence="7">
    <location>
        <begin position="229"/>
        <end position="246"/>
    </location>
</feature>
<evidence type="ECO:0000313" key="9">
    <source>
        <dbReference type="Proteomes" id="UP000765845"/>
    </source>
</evidence>
<evidence type="ECO:0000256" key="2">
    <source>
        <dbReference type="ARBA" id="ARBA00006386"/>
    </source>
</evidence>
<comment type="caution">
    <text evidence="8">The sequence shown here is derived from an EMBL/GenBank/DDBJ whole genome shotgun (WGS) entry which is preliminary data.</text>
</comment>
<evidence type="ECO:0000256" key="6">
    <source>
        <dbReference type="ARBA" id="ARBA00023136"/>
    </source>
</evidence>
<feature type="transmembrane region" description="Helical" evidence="7">
    <location>
        <begin position="335"/>
        <end position="353"/>
    </location>
</feature>
<keyword evidence="4 7" id="KW-0812">Transmembrane</keyword>
<keyword evidence="5 7" id="KW-1133">Transmembrane helix</keyword>
<dbReference type="Proteomes" id="UP000765845">
    <property type="component" value="Unassembled WGS sequence"/>
</dbReference>
<evidence type="ECO:0000256" key="3">
    <source>
        <dbReference type="ARBA" id="ARBA00022475"/>
    </source>
</evidence>
<keyword evidence="9" id="KW-1185">Reference proteome</keyword>
<accession>A0ABX1GKM6</accession>
<sequence length="365" mass="38575">MYRLNTARFCWLWTINTPFPVTRNTPVTNYLMSFYDLSLDAAPYLVLGLLLAGLMRAWIPEAMLNRQLGKPGIGSIIKASIIGAPLPLCSCGVLPVAMGLRRAGASKGSTVSFLISTPETGVDSVALSYGLLGPLMAVVRPLAAVTTAITAGLLTGWSDDNQPPAAPSTSSCCASKASPARETWRTSLNYSFGKLFDDMLPWLLVGLLFAAAVQAFVPQAWLQEWGQGPLAMLVMLVIGIPMYICASASTPIAAGFLLAGVSPGAVLVFLLAGPASNIAAVGMVHKELGRRALLAYLFAVATMSMLFGLGLDSVLANTSLSIDVTAGHQHDIVPLWLSLTCLLLLVVCAIKPLRRMTVEKGLQAV</sequence>
<gene>
    <name evidence="8" type="ORF">HCU74_16435</name>
</gene>
<evidence type="ECO:0000313" key="8">
    <source>
        <dbReference type="EMBL" id="NKI18997.1"/>
    </source>
</evidence>
<feature type="transmembrane region" description="Helical" evidence="7">
    <location>
        <begin position="79"/>
        <end position="100"/>
    </location>
</feature>
<feature type="transmembrane region" description="Helical" evidence="7">
    <location>
        <begin position="41"/>
        <end position="59"/>
    </location>
</feature>
<comment type="similarity">
    <text evidence="2">Belongs to the UPF0718 family.</text>
</comment>
<name>A0ABX1GKM6_9GAMM</name>
<evidence type="ECO:0000256" key="1">
    <source>
        <dbReference type="ARBA" id="ARBA00004651"/>
    </source>
</evidence>
<keyword evidence="3" id="KW-1003">Cell membrane</keyword>
<comment type="subcellular location">
    <subcellularLocation>
        <location evidence="1">Cell membrane</location>
        <topology evidence="1">Multi-pass membrane protein</topology>
    </subcellularLocation>
</comment>
<reference evidence="8 9" key="1">
    <citation type="submission" date="2020-04" db="EMBL/GenBank/DDBJ databases">
        <authorList>
            <person name="Yoon J."/>
        </authorList>
    </citation>
    <scope>NUCLEOTIDE SEQUENCE [LARGE SCALE GENOMIC DNA]</scope>
    <source>
        <strain evidence="8 9">KMU-166</strain>
    </source>
</reference>
<dbReference type="InterPro" id="IPR005524">
    <property type="entry name" value="DUF318"/>
</dbReference>
<protein>
    <submittedName>
        <fullName evidence="8">Permease</fullName>
    </submittedName>
</protein>
<organism evidence="8 9">
    <name type="scientific">Spongiibacter thalassae</name>
    <dbReference type="NCBI Taxonomy" id="2721624"/>
    <lineage>
        <taxon>Bacteria</taxon>
        <taxon>Pseudomonadati</taxon>
        <taxon>Pseudomonadota</taxon>
        <taxon>Gammaproteobacteria</taxon>
        <taxon>Cellvibrionales</taxon>
        <taxon>Spongiibacteraceae</taxon>
        <taxon>Spongiibacter</taxon>
    </lineage>
</organism>
<proteinExistence type="inferred from homology"/>
<dbReference type="Pfam" id="PF03773">
    <property type="entry name" value="ArsP_1"/>
    <property type="match status" value="1"/>
</dbReference>
<dbReference type="PANTHER" id="PTHR34184">
    <property type="entry name" value="UPF0718 PROTEIN YCGR"/>
    <property type="match status" value="1"/>
</dbReference>
<dbReference type="PANTHER" id="PTHR34184:SF4">
    <property type="entry name" value="UPF0718 PROTEIN YCGR"/>
    <property type="match status" value="1"/>
</dbReference>
<evidence type="ECO:0000256" key="4">
    <source>
        <dbReference type="ARBA" id="ARBA00022692"/>
    </source>
</evidence>